<accession>A0ACB7F8L4</accession>
<name>A0ACB7F8L4_NIBAL</name>
<comment type="caution">
    <text evidence="1">The sequence shown here is derived from an EMBL/GenBank/DDBJ whole genome shotgun (WGS) entry which is preliminary data.</text>
</comment>
<gene>
    <name evidence="1" type="ORF">GBF38_010119</name>
</gene>
<protein>
    <submittedName>
        <fullName evidence="1">Uncharacterized protein</fullName>
    </submittedName>
</protein>
<organism evidence="1 2">
    <name type="scientific">Nibea albiflora</name>
    <name type="common">Yellow drum</name>
    <name type="synonym">Corvina albiflora</name>
    <dbReference type="NCBI Taxonomy" id="240163"/>
    <lineage>
        <taxon>Eukaryota</taxon>
        <taxon>Metazoa</taxon>
        <taxon>Chordata</taxon>
        <taxon>Craniata</taxon>
        <taxon>Vertebrata</taxon>
        <taxon>Euteleostomi</taxon>
        <taxon>Actinopterygii</taxon>
        <taxon>Neopterygii</taxon>
        <taxon>Teleostei</taxon>
        <taxon>Neoteleostei</taxon>
        <taxon>Acanthomorphata</taxon>
        <taxon>Eupercaria</taxon>
        <taxon>Sciaenidae</taxon>
        <taxon>Nibea</taxon>
    </lineage>
</organism>
<keyword evidence="2" id="KW-1185">Reference proteome</keyword>
<dbReference type="EMBL" id="CM024803">
    <property type="protein sequence ID" value="KAG8010844.1"/>
    <property type="molecule type" value="Genomic_DNA"/>
</dbReference>
<evidence type="ECO:0000313" key="2">
    <source>
        <dbReference type="Proteomes" id="UP000805704"/>
    </source>
</evidence>
<feature type="non-terminal residue" evidence="1">
    <location>
        <position position="1"/>
    </location>
</feature>
<dbReference type="Proteomes" id="UP000805704">
    <property type="component" value="Chromosome 15"/>
</dbReference>
<proteinExistence type="predicted"/>
<evidence type="ECO:0000313" key="1">
    <source>
        <dbReference type="EMBL" id="KAG8010844.1"/>
    </source>
</evidence>
<reference evidence="1" key="1">
    <citation type="submission" date="2020-04" db="EMBL/GenBank/DDBJ databases">
        <title>A chromosome-scale assembly and high-density genetic map of the yellow drum (Nibea albiflora) genome.</title>
        <authorList>
            <person name="Xu D."/>
            <person name="Zhang W."/>
            <person name="Chen R."/>
            <person name="Tan P."/>
            <person name="Wang L."/>
            <person name="Song H."/>
            <person name="Tian L."/>
            <person name="Zhu Q."/>
            <person name="Wang B."/>
        </authorList>
    </citation>
    <scope>NUCLEOTIDE SEQUENCE</scope>
    <source>
        <strain evidence="1">ZJHYS-2018</strain>
    </source>
</reference>
<sequence length="77" mass="8508">RLLFANLRPPSLCLLGSTDSCLAQQVPEAEHEAPSDVGLSGVSRARFLVFLSAPSPLGREHLWRDKVSTPVMRHTVW</sequence>